<dbReference type="PROSITE" id="PS50929">
    <property type="entry name" value="ABC_TM1F"/>
    <property type="match status" value="1"/>
</dbReference>
<dbReference type="GO" id="GO:0140359">
    <property type="term" value="F:ABC-type transporter activity"/>
    <property type="evidence" value="ECO:0007669"/>
    <property type="project" value="InterPro"/>
</dbReference>
<accession>A0A4R2PKZ0</accession>
<organism evidence="11 12">
    <name type="scientific">Rhodothalassium salexigens DSM 2132</name>
    <dbReference type="NCBI Taxonomy" id="1188247"/>
    <lineage>
        <taxon>Bacteria</taxon>
        <taxon>Pseudomonadati</taxon>
        <taxon>Pseudomonadota</taxon>
        <taxon>Alphaproteobacteria</taxon>
        <taxon>Rhodothalassiales</taxon>
        <taxon>Rhodothalassiaceae</taxon>
        <taxon>Rhodothalassium</taxon>
    </lineage>
</organism>
<dbReference type="PANTHER" id="PTHR24221:SF248">
    <property type="entry name" value="ABC TRANSPORTER TRANSMEMBRANE REGION"/>
    <property type="match status" value="1"/>
</dbReference>
<dbReference type="SUPFAM" id="SSF52540">
    <property type="entry name" value="P-loop containing nucleoside triphosphate hydrolases"/>
    <property type="match status" value="1"/>
</dbReference>
<dbReference type="GO" id="GO:0005886">
    <property type="term" value="C:plasma membrane"/>
    <property type="evidence" value="ECO:0007669"/>
    <property type="project" value="UniProtKB-SubCell"/>
</dbReference>
<feature type="domain" description="ABC transmembrane type-1" evidence="10">
    <location>
        <begin position="190"/>
        <end position="469"/>
    </location>
</feature>
<sequence length="735" mass="80583">MTGMPSNRGRPGRVQPDGVSMSADAARALAASLREGQIGAFKAESDVAACLMPLLRALNWRGTGRRIVEAMPHFANDLTLADLRNTLAELGYRTVARPLRQAGAVDPRVLPALLMTEDGRPYVLYGRRADGGFDVFDGRARGEAVLAETEITGTLFLVATTERRSEQRKERQDNWVGQMFRRFNPLTRRLFAMTFVLNLMALVVPLFILTVYDRVIPAQSTDLLIPLGLGVLGVFAFEAGFRFVRSRMLALVAGRLEQIIATSVFRKILALPSSLTESAPLGAQVARMREFDSLRDLFTGTVVTVLLELPFALLFIAVIALLGGWIALVPVAMMLVFAVVGLLLLPTLRRRVAATGRARAERHAFLVETVSNLRTVREAGVEGIWAERFRDLNAEALLSQFKSSQIHMTLQTVAQGIMMAAGVLTIAVGVVQVLGGVMTIGALIATMALVWRVLSPIQNLFLTLMRAEQAQNAVRQINQLMRMPEEERRGTGSTIERRWAGRVALNRVSFRYSQTSEPAIFGLNLVVEPGQMLAITGANGSGKSTLLRLILGLYRPQAGQVTLDGLDIRQLDPGEVRRTIAYVPQETHMFYGTIAQNLRMANPVAGDDDIRRALDLAGLWHEVQQLPQGLDTRFGDQSFQQLNAGFRQRLSLARGFLRDAPVLLLDEPAQALDEAGDRALCAALERLKGTRTIIMVSYRPSHIRMADAVLVLDAGVPALYGAPDDVLAKLPKGLL</sequence>
<keyword evidence="3" id="KW-0547">Nucleotide-binding</keyword>
<proteinExistence type="predicted"/>
<dbReference type="InterPro" id="IPR036640">
    <property type="entry name" value="ABC1_TM_sf"/>
</dbReference>
<evidence type="ECO:0000259" key="10">
    <source>
        <dbReference type="PROSITE" id="PS50929"/>
    </source>
</evidence>
<evidence type="ECO:0000256" key="3">
    <source>
        <dbReference type="ARBA" id="ARBA00022741"/>
    </source>
</evidence>
<dbReference type="Pfam" id="PF00005">
    <property type="entry name" value="ABC_tran"/>
    <property type="match status" value="1"/>
</dbReference>
<dbReference type="GO" id="GO:0016887">
    <property type="term" value="F:ATP hydrolysis activity"/>
    <property type="evidence" value="ECO:0007669"/>
    <property type="project" value="InterPro"/>
</dbReference>
<dbReference type="EMBL" id="SLXO01000003">
    <property type="protein sequence ID" value="TCP36240.1"/>
    <property type="molecule type" value="Genomic_DNA"/>
</dbReference>
<dbReference type="Gene3D" id="1.20.1560.10">
    <property type="entry name" value="ABC transporter type 1, transmembrane domain"/>
    <property type="match status" value="1"/>
</dbReference>
<feature type="transmembrane region" description="Helical" evidence="8">
    <location>
        <begin position="325"/>
        <end position="345"/>
    </location>
</feature>
<name>A0A4R2PKZ0_RHOSA</name>
<evidence type="ECO:0000256" key="8">
    <source>
        <dbReference type="SAM" id="Phobius"/>
    </source>
</evidence>
<keyword evidence="4 11" id="KW-0067">ATP-binding</keyword>
<comment type="caution">
    <text evidence="11">The sequence shown here is derived from an EMBL/GenBank/DDBJ whole genome shotgun (WGS) entry which is preliminary data.</text>
</comment>
<dbReference type="Pfam" id="PF00664">
    <property type="entry name" value="ABC_membrane"/>
    <property type="match status" value="1"/>
</dbReference>
<dbReference type="AlphaFoldDB" id="A0A4R2PKZ0"/>
<feature type="transmembrane region" description="Helical" evidence="8">
    <location>
        <begin position="223"/>
        <end position="241"/>
    </location>
</feature>
<evidence type="ECO:0000256" key="6">
    <source>
        <dbReference type="ARBA" id="ARBA00023136"/>
    </source>
</evidence>
<evidence type="ECO:0000313" key="11">
    <source>
        <dbReference type="EMBL" id="TCP36240.1"/>
    </source>
</evidence>
<evidence type="ECO:0000313" key="12">
    <source>
        <dbReference type="Proteomes" id="UP000295399"/>
    </source>
</evidence>
<keyword evidence="2 8" id="KW-0812">Transmembrane</keyword>
<keyword evidence="12" id="KW-1185">Reference proteome</keyword>
<dbReference type="SUPFAM" id="SSF90123">
    <property type="entry name" value="ABC transporter transmembrane region"/>
    <property type="match status" value="1"/>
</dbReference>
<dbReference type="InParanoid" id="A0A4R2PKZ0"/>
<dbReference type="InterPro" id="IPR011527">
    <property type="entry name" value="ABC1_TM_dom"/>
</dbReference>
<dbReference type="InterPro" id="IPR027417">
    <property type="entry name" value="P-loop_NTPase"/>
</dbReference>
<feature type="region of interest" description="Disordered" evidence="7">
    <location>
        <begin position="1"/>
        <end position="21"/>
    </location>
</feature>
<keyword evidence="5 8" id="KW-1133">Transmembrane helix</keyword>
<evidence type="ECO:0000256" key="4">
    <source>
        <dbReference type="ARBA" id="ARBA00022840"/>
    </source>
</evidence>
<feature type="transmembrane region" description="Helical" evidence="8">
    <location>
        <begin position="190"/>
        <end position="211"/>
    </location>
</feature>
<dbReference type="GO" id="GO:0034040">
    <property type="term" value="F:ATPase-coupled lipid transmembrane transporter activity"/>
    <property type="evidence" value="ECO:0007669"/>
    <property type="project" value="TreeGrafter"/>
</dbReference>
<dbReference type="Proteomes" id="UP000295399">
    <property type="component" value="Unassembled WGS sequence"/>
</dbReference>
<dbReference type="InterPro" id="IPR003593">
    <property type="entry name" value="AAA+_ATPase"/>
</dbReference>
<gene>
    <name evidence="11" type="ORF">EV659_103127</name>
</gene>
<evidence type="ECO:0000256" key="5">
    <source>
        <dbReference type="ARBA" id="ARBA00022989"/>
    </source>
</evidence>
<evidence type="ECO:0000256" key="2">
    <source>
        <dbReference type="ARBA" id="ARBA00022692"/>
    </source>
</evidence>
<dbReference type="InterPro" id="IPR003439">
    <property type="entry name" value="ABC_transporter-like_ATP-bd"/>
</dbReference>
<dbReference type="GO" id="GO:0005524">
    <property type="term" value="F:ATP binding"/>
    <property type="evidence" value="ECO:0007669"/>
    <property type="project" value="UniProtKB-KW"/>
</dbReference>
<dbReference type="RefSeq" id="WP_132707798.1">
    <property type="nucleotide sequence ID" value="NZ_JACIGF010000003.1"/>
</dbReference>
<evidence type="ECO:0000256" key="7">
    <source>
        <dbReference type="SAM" id="MobiDB-lite"/>
    </source>
</evidence>
<dbReference type="Gene3D" id="3.40.50.300">
    <property type="entry name" value="P-loop containing nucleotide triphosphate hydrolases"/>
    <property type="match status" value="1"/>
</dbReference>
<dbReference type="OrthoDB" id="5288404at2"/>
<dbReference type="SMART" id="SM00382">
    <property type="entry name" value="AAA"/>
    <property type="match status" value="1"/>
</dbReference>
<dbReference type="PROSITE" id="PS50893">
    <property type="entry name" value="ABC_TRANSPORTER_2"/>
    <property type="match status" value="1"/>
</dbReference>
<dbReference type="PANTHER" id="PTHR24221">
    <property type="entry name" value="ATP-BINDING CASSETTE SUB-FAMILY B"/>
    <property type="match status" value="1"/>
</dbReference>
<comment type="subcellular location">
    <subcellularLocation>
        <location evidence="1">Cell membrane</location>
        <topology evidence="1">Multi-pass membrane protein</topology>
    </subcellularLocation>
</comment>
<feature type="domain" description="ABC transporter" evidence="9">
    <location>
        <begin position="503"/>
        <end position="735"/>
    </location>
</feature>
<evidence type="ECO:0000256" key="1">
    <source>
        <dbReference type="ARBA" id="ARBA00004651"/>
    </source>
</evidence>
<protein>
    <submittedName>
        <fullName evidence="11">ATP-binding cassette subfamily C protein/ATP-binding cassette subfamily C protein LapB</fullName>
    </submittedName>
</protein>
<keyword evidence="6 8" id="KW-0472">Membrane</keyword>
<evidence type="ECO:0000259" key="9">
    <source>
        <dbReference type="PROSITE" id="PS50893"/>
    </source>
</evidence>
<reference evidence="11 12" key="1">
    <citation type="submission" date="2019-03" db="EMBL/GenBank/DDBJ databases">
        <title>Genomic Encyclopedia of Type Strains, Phase IV (KMG-IV): sequencing the most valuable type-strain genomes for metagenomic binning, comparative biology and taxonomic classification.</title>
        <authorList>
            <person name="Goeker M."/>
        </authorList>
    </citation>
    <scope>NUCLEOTIDE SEQUENCE [LARGE SCALE GENOMIC DNA]</scope>
    <source>
        <strain evidence="11 12">DSM 2132</strain>
    </source>
</reference>
<dbReference type="InterPro" id="IPR039421">
    <property type="entry name" value="Type_1_exporter"/>
</dbReference>
<feature type="transmembrane region" description="Helical" evidence="8">
    <location>
        <begin position="297"/>
        <end position="319"/>
    </location>
</feature>